<evidence type="ECO:0000256" key="1">
    <source>
        <dbReference type="ARBA" id="ARBA00004952"/>
    </source>
</evidence>
<dbReference type="InterPro" id="IPR041619">
    <property type="entry name" value="NAPRTase_C"/>
</dbReference>
<protein>
    <recommendedName>
        <fullName evidence="3 9">Nicotinate phosphoribosyltransferase</fullName>
        <ecNumber evidence="3 9">6.3.4.21</ecNumber>
    </recommendedName>
</protein>
<dbReference type="InterPro" id="IPR007229">
    <property type="entry name" value="Nic_PRibTrfase-Fam"/>
</dbReference>
<comment type="function">
    <text evidence="9">Catalyzes the first step in the biosynthesis of NAD from nicotinic acid, the ATP-dependent synthesis of beta-nicotinate D-ribonucleotide from nicotinate and 5-phospho-D-ribose 1-phosphate.</text>
</comment>
<dbReference type="PANTHER" id="PTHR11098">
    <property type="entry name" value="NICOTINATE PHOSPHORIBOSYLTRANSFERASE"/>
    <property type="match status" value="1"/>
</dbReference>
<dbReference type="RefSeq" id="WP_191699165.1">
    <property type="nucleotide sequence ID" value="NZ_JACSPZ010000002.1"/>
</dbReference>
<feature type="domain" description="Nicotinate phosphoribosyltransferase C-terminal" evidence="12">
    <location>
        <begin position="362"/>
        <end position="470"/>
    </location>
</feature>
<name>A0ABR8XW90_9BACL</name>
<organism evidence="13 14">
    <name type="scientific">Solibacillus faecavium</name>
    <dbReference type="NCBI Taxonomy" id="2762221"/>
    <lineage>
        <taxon>Bacteria</taxon>
        <taxon>Bacillati</taxon>
        <taxon>Bacillota</taxon>
        <taxon>Bacilli</taxon>
        <taxon>Bacillales</taxon>
        <taxon>Caryophanaceae</taxon>
        <taxon>Solibacillus</taxon>
    </lineage>
</organism>
<dbReference type="GO" id="GO:0016757">
    <property type="term" value="F:glycosyltransferase activity"/>
    <property type="evidence" value="ECO:0007669"/>
    <property type="project" value="UniProtKB-KW"/>
</dbReference>
<dbReference type="NCBIfam" id="TIGR01513">
    <property type="entry name" value="NAPRTase_put"/>
    <property type="match status" value="1"/>
</dbReference>
<comment type="caution">
    <text evidence="13">The sequence shown here is derived from an EMBL/GenBank/DDBJ whole genome shotgun (WGS) entry which is preliminary data.</text>
</comment>
<keyword evidence="14" id="KW-1185">Reference proteome</keyword>
<evidence type="ECO:0000256" key="2">
    <source>
        <dbReference type="ARBA" id="ARBA00010897"/>
    </source>
</evidence>
<accession>A0ABR8XW90</accession>
<evidence type="ECO:0000313" key="14">
    <source>
        <dbReference type="Proteomes" id="UP000619101"/>
    </source>
</evidence>
<evidence type="ECO:0000256" key="7">
    <source>
        <dbReference type="ARBA" id="ARBA00022679"/>
    </source>
</evidence>
<reference evidence="13 14" key="1">
    <citation type="submission" date="2020-08" db="EMBL/GenBank/DDBJ databases">
        <title>A Genomic Blueprint of the Chicken Gut Microbiome.</title>
        <authorList>
            <person name="Gilroy R."/>
            <person name="Ravi A."/>
            <person name="Getino M."/>
            <person name="Pursley I."/>
            <person name="Horton D.L."/>
            <person name="Alikhan N.-F."/>
            <person name="Baker D."/>
            <person name="Gharbi K."/>
            <person name="Hall N."/>
            <person name="Watson M."/>
            <person name="Adriaenssens E.M."/>
            <person name="Foster-Nyarko E."/>
            <person name="Jarju S."/>
            <person name="Secka A."/>
            <person name="Antonio M."/>
            <person name="Oren A."/>
            <person name="Chaudhuri R."/>
            <person name="La Ragione R.M."/>
            <person name="Hildebrand F."/>
            <person name="Pallen M.J."/>
        </authorList>
    </citation>
    <scope>NUCLEOTIDE SEQUENCE [LARGE SCALE GENOMIC DNA]</scope>
    <source>
        <strain evidence="13 14">A46</strain>
    </source>
</reference>
<dbReference type="PANTHER" id="PTHR11098:SF1">
    <property type="entry name" value="NICOTINATE PHOSPHORIBOSYLTRANSFERASE"/>
    <property type="match status" value="1"/>
</dbReference>
<keyword evidence="13" id="KW-0328">Glycosyltransferase</keyword>
<feature type="domain" description="Nicotinate/nicotinamide phosphoribosyltransferase" evidence="10">
    <location>
        <begin position="158"/>
        <end position="337"/>
    </location>
</feature>
<dbReference type="InterPro" id="IPR013785">
    <property type="entry name" value="Aldolase_TIM"/>
</dbReference>
<keyword evidence="5 9" id="KW-0436">Ligase</keyword>
<dbReference type="InterPro" id="IPR041525">
    <property type="entry name" value="N/Namide_PRibTrfase"/>
</dbReference>
<evidence type="ECO:0000259" key="11">
    <source>
        <dbReference type="Pfam" id="PF17767"/>
    </source>
</evidence>
<keyword evidence="6 9" id="KW-0662">Pyridine nucleotide biosynthesis</keyword>
<keyword evidence="4" id="KW-0597">Phosphoprotein</keyword>
<dbReference type="Pfam" id="PF17956">
    <property type="entry name" value="NAPRTase_C"/>
    <property type="match status" value="1"/>
</dbReference>
<dbReference type="Pfam" id="PF04095">
    <property type="entry name" value="NAPRTase"/>
    <property type="match status" value="1"/>
</dbReference>
<dbReference type="NCBIfam" id="NF009131">
    <property type="entry name" value="PRK12484.1"/>
    <property type="match status" value="1"/>
</dbReference>
<dbReference type="EMBL" id="JACSPZ010000002">
    <property type="protein sequence ID" value="MBD8036212.1"/>
    <property type="molecule type" value="Genomic_DNA"/>
</dbReference>
<feature type="domain" description="Nicotinate phosphoribosyltransferase N-terminal" evidence="11">
    <location>
        <begin position="11"/>
        <end position="135"/>
    </location>
</feature>
<dbReference type="InterPro" id="IPR006405">
    <property type="entry name" value="Nic_PRibTrfase_pncB"/>
</dbReference>
<dbReference type="Gene3D" id="3.20.140.10">
    <property type="entry name" value="nicotinate phosphoribosyltransferase"/>
    <property type="match status" value="1"/>
</dbReference>
<dbReference type="InterPro" id="IPR040727">
    <property type="entry name" value="NAPRTase_N"/>
</dbReference>
<keyword evidence="7 9" id="KW-0808">Transferase</keyword>
<evidence type="ECO:0000256" key="8">
    <source>
        <dbReference type="ARBA" id="ARBA00048668"/>
    </source>
</evidence>
<evidence type="ECO:0000256" key="5">
    <source>
        <dbReference type="ARBA" id="ARBA00022598"/>
    </source>
</evidence>
<sequence length="487" mass="55173">MKKYQDDSLTLHTDLYQINMVETYFKDGIAEKKAIFEVYFRKLPFGNGYTIFAGLERVIQYLKGFKFSGSDIDYLREEGGYDKEFLDYLANMRFTGDIRAMKEGELAFANEPLIRIEAPLAQAQIIETAILNIVNYQTLIATKAARIKQVVGEDVAFEFGTRRAQELDAAIWGTRAAYIGGFEGTSNVRASKKFGIPAVGTHAHALVQTYQDDYTAFKKYAETHKDCVFLVDTYDTLRSGVPNAIRVAKEMGDKINFVGIRLDSGDLAYLSKEARKMLDKAGYKKAKITASNDLDEYTIINLKAQGAKIDTWGIGTKLITAYDQPALGAVYKMVAIENDQGEFEDTIKISGNPEKVSTPGLKTPYRIINVASGKSEGDYIALDTENPEQEERLKMFHPVHTYISKFVTGFKAKKLHEDIFVAGELVYTIPNIEEIEMYAKENLTLLWEEYTRTLHPEEYPVDLSQKCWDKKMKKIEEVKAKVQEMID</sequence>
<dbReference type="Gene3D" id="3.20.20.70">
    <property type="entry name" value="Aldolase class I"/>
    <property type="match status" value="1"/>
</dbReference>
<dbReference type="Pfam" id="PF17767">
    <property type="entry name" value="NAPRTase_N"/>
    <property type="match status" value="1"/>
</dbReference>
<comment type="similarity">
    <text evidence="2 9">Belongs to the NAPRTase family.</text>
</comment>
<comment type="catalytic activity">
    <reaction evidence="8 9">
        <text>5-phospho-alpha-D-ribose 1-diphosphate + nicotinate + ATP + H2O = nicotinate beta-D-ribonucleotide + ADP + phosphate + diphosphate</text>
        <dbReference type="Rhea" id="RHEA:36163"/>
        <dbReference type="ChEBI" id="CHEBI:15377"/>
        <dbReference type="ChEBI" id="CHEBI:30616"/>
        <dbReference type="ChEBI" id="CHEBI:32544"/>
        <dbReference type="ChEBI" id="CHEBI:33019"/>
        <dbReference type="ChEBI" id="CHEBI:43474"/>
        <dbReference type="ChEBI" id="CHEBI:57502"/>
        <dbReference type="ChEBI" id="CHEBI:58017"/>
        <dbReference type="ChEBI" id="CHEBI:456216"/>
        <dbReference type="EC" id="6.3.4.21"/>
    </reaction>
</comment>
<dbReference type="SUPFAM" id="SSF54675">
    <property type="entry name" value="Nicotinate/Quinolinate PRTase N-terminal domain-like"/>
    <property type="match status" value="1"/>
</dbReference>
<evidence type="ECO:0000256" key="4">
    <source>
        <dbReference type="ARBA" id="ARBA00022553"/>
    </source>
</evidence>
<dbReference type="GO" id="GO:0004516">
    <property type="term" value="F:nicotinate phosphoribosyltransferase activity"/>
    <property type="evidence" value="ECO:0007669"/>
    <property type="project" value="UniProtKB-EC"/>
</dbReference>
<dbReference type="CDD" id="cd01570">
    <property type="entry name" value="NAPRTase_A"/>
    <property type="match status" value="1"/>
</dbReference>
<dbReference type="SUPFAM" id="SSF51690">
    <property type="entry name" value="Nicotinate/Quinolinate PRTase C-terminal domain-like"/>
    <property type="match status" value="1"/>
</dbReference>
<comment type="PTM">
    <text evidence="9">Transiently phosphorylated on a His residue during the reaction cycle. Phosphorylation strongly increases the affinity for substrates and increases the rate of nicotinate D-ribonucleotide production. Dephosphorylation regenerates the low-affinity form of the enzyme, leading to product release.</text>
</comment>
<dbReference type="NCBIfam" id="NF006695">
    <property type="entry name" value="PRK09243.1-2"/>
    <property type="match status" value="1"/>
</dbReference>
<proteinExistence type="inferred from homology"/>
<evidence type="ECO:0000256" key="9">
    <source>
        <dbReference type="RuleBase" id="RU365100"/>
    </source>
</evidence>
<evidence type="ECO:0000313" key="13">
    <source>
        <dbReference type="EMBL" id="MBD8036212.1"/>
    </source>
</evidence>
<evidence type="ECO:0000256" key="3">
    <source>
        <dbReference type="ARBA" id="ARBA00013236"/>
    </source>
</evidence>
<comment type="pathway">
    <text evidence="1 9">Cofactor biosynthesis; NAD(+) biosynthesis; nicotinate D-ribonucleotide from nicotinate: step 1/1.</text>
</comment>
<dbReference type="InterPro" id="IPR036068">
    <property type="entry name" value="Nicotinate_pribotase-like_C"/>
</dbReference>
<evidence type="ECO:0000259" key="10">
    <source>
        <dbReference type="Pfam" id="PF04095"/>
    </source>
</evidence>
<evidence type="ECO:0000256" key="6">
    <source>
        <dbReference type="ARBA" id="ARBA00022642"/>
    </source>
</evidence>
<dbReference type="NCBIfam" id="NF006694">
    <property type="entry name" value="PRK09243.1-1"/>
    <property type="match status" value="1"/>
</dbReference>
<dbReference type="NCBIfam" id="NF006697">
    <property type="entry name" value="PRK09243.1-4"/>
    <property type="match status" value="1"/>
</dbReference>
<dbReference type="PIRSF" id="PIRSF000484">
    <property type="entry name" value="NAPRT"/>
    <property type="match status" value="1"/>
</dbReference>
<dbReference type="EC" id="6.3.4.21" evidence="3 9"/>
<gene>
    <name evidence="13" type="ORF">H9635_05610</name>
</gene>
<evidence type="ECO:0000259" key="12">
    <source>
        <dbReference type="Pfam" id="PF17956"/>
    </source>
</evidence>
<dbReference type="Proteomes" id="UP000619101">
    <property type="component" value="Unassembled WGS sequence"/>
</dbReference>